<dbReference type="EMBL" id="CP001344">
    <property type="protein sequence ID" value="ACL45919.1"/>
    <property type="molecule type" value="Genomic_DNA"/>
</dbReference>
<dbReference type="eggNOG" id="COG0741">
    <property type="taxonomic scope" value="Bacteria"/>
</dbReference>
<dbReference type="InterPro" id="IPR008258">
    <property type="entry name" value="Transglycosylase_SLT_dom_1"/>
</dbReference>
<dbReference type="Gene3D" id="1.10.530.10">
    <property type="match status" value="1"/>
</dbReference>
<dbReference type="Pfam" id="PF01464">
    <property type="entry name" value="SLT"/>
    <property type="match status" value="1"/>
</dbReference>
<gene>
    <name evidence="2" type="ordered locus">Cyan7425_3599</name>
</gene>
<organism evidence="2">
    <name type="scientific">Cyanothece sp. (strain PCC 7425 / ATCC 29141)</name>
    <dbReference type="NCBI Taxonomy" id="395961"/>
    <lineage>
        <taxon>Bacteria</taxon>
        <taxon>Bacillati</taxon>
        <taxon>Cyanobacteriota</taxon>
        <taxon>Cyanophyceae</taxon>
        <taxon>Gomontiellales</taxon>
        <taxon>Cyanothecaceae</taxon>
        <taxon>Cyanothece</taxon>
    </lineage>
</organism>
<accession>B8HRQ2</accession>
<dbReference type="HOGENOM" id="CLU_1330110_0_0_3"/>
<evidence type="ECO:0000313" key="2">
    <source>
        <dbReference type="EMBL" id="ACL45919.1"/>
    </source>
</evidence>
<dbReference type="AlphaFoldDB" id="B8HRQ2"/>
<dbReference type="OrthoDB" id="423026at2"/>
<name>B8HRQ2_CYAP4</name>
<sequence length="206" mass="22584">MESLANTLLLKTWFSPLLSAVFLINSGLPSNNSLNSKPIVTPKDPPAVVSAAPARAVPSPQLIQLRRAIIGQESGANFRAVNPHSGALGYAQIMPENLPHWSKQAIGRSVSSKEFLSNPELQLAIIDHRLNLYWQDALRGSKGNEEIAVRQVASRWYSGKPHLYTSTRIQYYNGHPYPSIASYTLSVLKKFKLLAANPMGKAGLLN</sequence>
<proteinExistence type="predicted"/>
<evidence type="ECO:0000259" key="1">
    <source>
        <dbReference type="Pfam" id="PF01464"/>
    </source>
</evidence>
<feature type="domain" description="Transglycosylase SLT" evidence="1">
    <location>
        <begin position="66"/>
        <end position="121"/>
    </location>
</feature>
<protein>
    <recommendedName>
        <fullName evidence="1">Transglycosylase SLT domain-containing protein</fullName>
    </recommendedName>
</protein>
<dbReference type="KEGG" id="cyn:Cyan7425_3599"/>
<dbReference type="InterPro" id="IPR023346">
    <property type="entry name" value="Lysozyme-like_dom_sf"/>
</dbReference>
<dbReference type="SUPFAM" id="SSF53955">
    <property type="entry name" value="Lysozyme-like"/>
    <property type="match status" value="1"/>
</dbReference>
<reference evidence="2" key="1">
    <citation type="submission" date="2009-01" db="EMBL/GenBank/DDBJ databases">
        <title>Complete sequence of chromosome Cyanothece sp. PCC 7425.</title>
        <authorList>
            <consortium name="US DOE Joint Genome Institute"/>
            <person name="Lucas S."/>
            <person name="Copeland A."/>
            <person name="Lapidus A."/>
            <person name="Glavina del Rio T."/>
            <person name="Dalin E."/>
            <person name="Tice H."/>
            <person name="Bruce D."/>
            <person name="Goodwin L."/>
            <person name="Pitluck S."/>
            <person name="Sims D."/>
            <person name="Meineke L."/>
            <person name="Brettin T."/>
            <person name="Detter J.C."/>
            <person name="Han C."/>
            <person name="Larimer F."/>
            <person name="Land M."/>
            <person name="Hauser L."/>
            <person name="Kyrpides N."/>
            <person name="Ovchinnikova G."/>
            <person name="Liberton M."/>
            <person name="Stoeckel J."/>
            <person name="Banerjee A."/>
            <person name="Singh A."/>
            <person name="Page L."/>
            <person name="Sato H."/>
            <person name="Zhao L."/>
            <person name="Sherman L."/>
            <person name="Pakrasi H."/>
            <person name="Richardson P."/>
        </authorList>
    </citation>
    <scope>NUCLEOTIDE SEQUENCE</scope>
    <source>
        <strain evidence="2">PCC 7425</strain>
    </source>
</reference>